<evidence type="ECO:0000313" key="2">
    <source>
        <dbReference type="Proteomes" id="UP001316384"/>
    </source>
</evidence>
<protein>
    <submittedName>
        <fullName evidence="1">Uncharacterized protein</fullName>
    </submittedName>
</protein>
<dbReference type="Proteomes" id="UP001316384">
    <property type="component" value="Chromosome"/>
</dbReference>
<sequence length="76" mass="8206">MYSEEPDGSGAVVFETHQPLRDVALAITTGAQAVLDEHGEDGYLERWVEHPFPSARLAAIRTWLSGDLAEPSARGG</sequence>
<evidence type="ECO:0000313" key="1">
    <source>
        <dbReference type="EMBL" id="UUI72656.1"/>
    </source>
</evidence>
<keyword evidence="2" id="KW-1185">Reference proteome</keyword>
<dbReference type="RefSeq" id="WP_227578216.1">
    <property type="nucleotide sequence ID" value="NZ_CP101987.1"/>
</dbReference>
<dbReference type="EMBL" id="CP101987">
    <property type="protein sequence ID" value="UUI72656.1"/>
    <property type="molecule type" value="Genomic_DNA"/>
</dbReference>
<accession>A0ABY5KT63</accession>
<organism evidence="1 2">
    <name type="scientific">Cellulomonas xiejunii</name>
    <dbReference type="NCBI Taxonomy" id="2968083"/>
    <lineage>
        <taxon>Bacteria</taxon>
        <taxon>Bacillati</taxon>
        <taxon>Actinomycetota</taxon>
        <taxon>Actinomycetes</taxon>
        <taxon>Micrococcales</taxon>
        <taxon>Cellulomonadaceae</taxon>
        <taxon>Cellulomonas</taxon>
    </lineage>
</organism>
<gene>
    <name evidence="1" type="ORF">NP048_04140</name>
</gene>
<proteinExistence type="predicted"/>
<reference evidence="1 2" key="1">
    <citation type="submission" date="2022-07" db="EMBL/GenBank/DDBJ databases">
        <title>Novel species in genus cellulomonas.</title>
        <authorList>
            <person name="Ye L."/>
        </authorList>
    </citation>
    <scope>NUCLEOTIDE SEQUENCE [LARGE SCALE GENOMIC DNA]</scope>
    <source>
        <strain evidence="2">zg-B89</strain>
    </source>
</reference>
<name>A0ABY5KT63_9CELL</name>